<dbReference type="PANTHER" id="PTHR43250:SF2">
    <property type="entry name" value="EXODEOXYRIBONUCLEASE III"/>
    <property type="match status" value="1"/>
</dbReference>
<keyword evidence="4 6" id="KW-0460">Magnesium</keyword>
<keyword evidence="2 6" id="KW-0479">Metal-binding</keyword>
<protein>
    <submittedName>
        <fullName evidence="9">Exodeoxyribonuclease III</fullName>
        <ecNumber evidence="9">3.1.11.2</ecNumber>
    </submittedName>
</protein>
<evidence type="ECO:0000259" key="8">
    <source>
        <dbReference type="Pfam" id="PF03372"/>
    </source>
</evidence>
<evidence type="ECO:0000256" key="7">
    <source>
        <dbReference type="PIRSR" id="PIRSR604808-3"/>
    </source>
</evidence>
<feature type="active site" description="Proton acceptor" evidence="5">
    <location>
        <position position="254"/>
    </location>
</feature>
<organism evidence="9 10">
    <name type="scientific">Acetobacter ghanensis</name>
    <dbReference type="NCBI Taxonomy" id="431306"/>
    <lineage>
        <taxon>Bacteria</taxon>
        <taxon>Pseudomonadati</taxon>
        <taxon>Pseudomonadota</taxon>
        <taxon>Alphaproteobacteria</taxon>
        <taxon>Acetobacterales</taxon>
        <taxon>Acetobacteraceae</taxon>
        <taxon>Acetobacter</taxon>
    </lineage>
</organism>
<dbReference type="Pfam" id="PF03372">
    <property type="entry name" value="Exo_endo_phos"/>
    <property type="match status" value="1"/>
</dbReference>
<sequence length="269" mass="29976">MRYELFAGMKIATWNVNSVRQRQDLVLDWLAREQPDVLMMQEIKCETNLFPTAVFEQAGYGCAVVGQKSYNGVATLVRGTFDITTDHLPGFTDPAARYVEVRTKGLVLGNLYLPNGNSGGEQGYATKLNFLDALAARAEHFMQQDTDFVLAGDYNICPTPEDCAPGALGPEDALVRPQSRAAWRRLRWLGLTDALRALHPNGAAYTFWDYQAGAWQRDCGLRIDHMLLSPRVAEHLQTARPDRDERGMERPSDHVPLIVTLDDGLTPAP</sequence>
<dbReference type="Gene3D" id="3.60.10.10">
    <property type="entry name" value="Endonuclease/exonuclease/phosphatase"/>
    <property type="match status" value="1"/>
</dbReference>
<reference evidence="10" key="1">
    <citation type="submission" date="2014-09" db="EMBL/GenBank/DDBJ databases">
        <authorList>
            <person name="Illeghems K.G."/>
        </authorList>
    </citation>
    <scope>NUCLEOTIDE SEQUENCE [LARGE SCALE GENOMIC DNA]</scope>
    <source>
        <strain evidence="10">LMG 23848T</strain>
    </source>
</reference>
<dbReference type="SUPFAM" id="SSF56219">
    <property type="entry name" value="DNase I-like"/>
    <property type="match status" value="1"/>
</dbReference>
<feature type="site" description="Important for catalytic activity" evidence="7">
    <location>
        <position position="224"/>
    </location>
</feature>
<feature type="site" description="Transition state stabilizer" evidence="7">
    <location>
        <position position="155"/>
    </location>
</feature>
<feature type="binding site" evidence="6">
    <location>
        <position position="153"/>
    </location>
    <ligand>
        <name>Mg(2+)</name>
        <dbReference type="ChEBI" id="CHEBI:18420"/>
        <label>1</label>
    </ligand>
</feature>
<dbReference type="PROSITE" id="PS00726">
    <property type="entry name" value="AP_NUCLEASE_F1_1"/>
    <property type="match status" value="1"/>
</dbReference>
<feature type="active site" evidence="5">
    <location>
        <position position="112"/>
    </location>
</feature>
<evidence type="ECO:0000256" key="6">
    <source>
        <dbReference type="PIRSR" id="PIRSR604808-2"/>
    </source>
</evidence>
<comment type="similarity">
    <text evidence="1">Belongs to the DNA repair enzymes AP/ExoA family.</text>
</comment>
<evidence type="ECO:0000256" key="5">
    <source>
        <dbReference type="PIRSR" id="PIRSR604808-1"/>
    </source>
</evidence>
<dbReference type="NCBIfam" id="TIGR00633">
    <property type="entry name" value="xth"/>
    <property type="match status" value="1"/>
</dbReference>
<dbReference type="Proteomes" id="UP000068250">
    <property type="component" value="Chromosome I"/>
</dbReference>
<dbReference type="STRING" id="431306.AGA_2382"/>
<dbReference type="GO" id="GO:0003677">
    <property type="term" value="F:DNA binding"/>
    <property type="evidence" value="ECO:0007669"/>
    <property type="project" value="InterPro"/>
</dbReference>
<evidence type="ECO:0000313" key="10">
    <source>
        <dbReference type="Proteomes" id="UP000068250"/>
    </source>
</evidence>
<keyword evidence="6" id="KW-0464">Manganese</keyword>
<dbReference type="GO" id="GO:0004519">
    <property type="term" value="F:endonuclease activity"/>
    <property type="evidence" value="ECO:0007669"/>
    <property type="project" value="InterPro"/>
</dbReference>
<dbReference type="InterPro" id="IPR005135">
    <property type="entry name" value="Endo/exonuclease/phosphatase"/>
</dbReference>
<dbReference type="AlphaFoldDB" id="A0A0U5BL61"/>
<evidence type="ECO:0000256" key="1">
    <source>
        <dbReference type="ARBA" id="ARBA00007092"/>
    </source>
</evidence>
<dbReference type="GO" id="GO:0008311">
    <property type="term" value="F:double-stranded DNA 3'-5' DNA exonuclease activity"/>
    <property type="evidence" value="ECO:0007669"/>
    <property type="project" value="UniProtKB-EC"/>
</dbReference>
<gene>
    <name evidence="9" type="primary">xthA</name>
    <name evidence="9" type="ORF">AGA_2382</name>
</gene>
<accession>A0A0U5BL61</accession>
<dbReference type="InterPro" id="IPR020847">
    <property type="entry name" value="AP_endonuclease_F1_BS"/>
</dbReference>
<dbReference type="GO" id="GO:0006281">
    <property type="term" value="P:DNA repair"/>
    <property type="evidence" value="ECO:0007669"/>
    <property type="project" value="InterPro"/>
</dbReference>
<evidence type="ECO:0000313" key="9">
    <source>
        <dbReference type="EMBL" id="CEF57070.1"/>
    </source>
</evidence>
<dbReference type="PROSITE" id="PS51435">
    <property type="entry name" value="AP_NUCLEASE_F1_4"/>
    <property type="match status" value="1"/>
</dbReference>
<dbReference type="InterPro" id="IPR004808">
    <property type="entry name" value="AP_endonuc_1"/>
</dbReference>
<feature type="binding site" evidence="6">
    <location>
        <position position="42"/>
    </location>
    <ligand>
        <name>Mg(2+)</name>
        <dbReference type="ChEBI" id="CHEBI:18420"/>
        <label>1</label>
    </ligand>
</feature>
<dbReference type="GO" id="GO:0046872">
    <property type="term" value="F:metal ion binding"/>
    <property type="evidence" value="ECO:0007669"/>
    <property type="project" value="UniProtKB-KW"/>
</dbReference>
<feature type="binding site" evidence="6">
    <location>
        <position position="254"/>
    </location>
    <ligand>
        <name>Mg(2+)</name>
        <dbReference type="ChEBI" id="CHEBI:18420"/>
        <label>1</label>
    </ligand>
</feature>
<evidence type="ECO:0000256" key="3">
    <source>
        <dbReference type="ARBA" id="ARBA00022801"/>
    </source>
</evidence>
<proteinExistence type="inferred from homology"/>
<comment type="cofactor">
    <cofactor evidence="6">
        <name>Mg(2+)</name>
        <dbReference type="ChEBI" id="CHEBI:18420"/>
    </cofactor>
    <cofactor evidence="6">
        <name>Mn(2+)</name>
        <dbReference type="ChEBI" id="CHEBI:29035"/>
    </cofactor>
    <text evidence="6">Probably binds two magnesium or manganese ions per subunit.</text>
</comment>
<dbReference type="PATRIC" id="fig|431306.5.peg.2457"/>
<feature type="active site" description="Proton donor/acceptor" evidence="5">
    <location>
        <position position="153"/>
    </location>
</feature>
<keyword evidence="3 9" id="KW-0378">Hydrolase</keyword>
<dbReference type="CDD" id="cd09086">
    <property type="entry name" value="ExoIII-like_AP-endo"/>
    <property type="match status" value="1"/>
</dbReference>
<feature type="binding site" evidence="6">
    <location>
        <position position="15"/>
    </location>
    <ligand>
        <name>Mg(2+)</name>
        <dbReference type="ChEBI" id="CHEBI:18420"/>
        <label>1</label>
    </ligand>
</feature>
<feature type="binding site" evidence="6">
    <location>
        <position position="155"/>
    </location>
    <ligand>
        <name>Mg(2+)</name>
        <dbReference type="ChEBI" id="CHEBI:18420"/>
        <label>1</label>
    </ligand>
</feature>
<dbReference type="EMBL" id="LN609302">
    <property type="protein sequence ID" value="CEF57070.1"/>
    <property type="molecule type" value="Genomic_DNA"/>
</dbReference>
<feature type="binding site" evidence="6">
    <location>
        <position position="253"/>
    </location>
    <ligand>
        <name>Mg(2+)</name>
        <dbReference type="ChEBI" id="CHEBI:18420"/>
        <label>1</label>
    </ligand>
</feature>
<dbReference type="PANTHER" id="PTHR43250">
    <property type="entry name" value="EXODEOXYRIBONUCLEASE III"/>
    <property type="match status" value="1"/>
</dbReference>
<dbReference type="InterPro" id="IPR037493">
    <property type="entry name" value="ExoIII-like"/>
</dbReference>
<name>A0A0U5BL61_9PROT</name>
<evidence type="ECO:0000256" key="4">
    <source>
        <dbReference type="ARBA" id="ARBA00022842"/>
    </source>
</evidence>
<feature type="domain" description="Endonuclease/exonuclease/phosphatase" evidence="8">
    <location>
        <begin position="12"/>
        <end position="254"/>
    </location>
</feature>
<dbReference type="EC" id="3.1.11.2" evidence="9"/>
<dbReference type="NCBIfam" id="TIGR00195">
    <property type="entry name" value="exoDNase_III"/>
    <property type="match status" value="1"/>
</dbReference>
<feature type="site" description="Interaction with DNA substrate" evidence="7">
    <location>
        <position position="254"/>
    </location>
</feature>
<dbReference type="InterPro" id="IPR036691">
    <property type="entry name" value="Endo/exonu/phosph_ase_sf"/>
</dbReference>
<evidence type="ECO:0000256" key="2">
    <source>
        <dbReference type="ARBA" id="ARBA00022723"/>
    </source>
</evidence>